<dbReference type="GO" id="GO:0008408">
    <property type="term" value="F:3'-5' exonuclease activity"/>
    <property type="evidence" value="ECO:0007669"/>
    <property type="project" value="InterPro"/>
</dbReference>
<evidence type="ECO:0000313" key="5">
    <source>
        <dbReference type="Proteomes" id="UP000470213"/>
    </source>
</evidence>
<dbReference type="Proteomes" id="UP000470213">
    <property type="component" value="Unassembled WGS sequence"/>
</dbReference>
<dbReference type="EMBL" id="JAAAWN010000002">
    <property type="protein sequence ID" value="NDV90045.1"/>
    <property type="molecule type" value="Genomic_DNA"/>
</dbReference>
<dbReference type="InterPro" id="IPR027417">
    <property type="entry name" value="P-loop_NTPase"/>
</dbReference>
<accession>A0A7X5RK65</accession>
<evidence type="ECO:0000256" key="1">
    <source>
        <dbReference type="ARBA" id="ARBA00012417"/>
    </source>
</evidence>
<dbReference type="Gene3D" id="3.40.50.300">
    <property type="entry name" value="P-loop containing nucleotide triphosphate hydrolases"/>
    <property type="match status" value="1"/>
</dbReference>
<dbReference type="GO" id="GO:0006261">
    <property type="term" value="P:DNA-templated DNA replication"/>
    <property type="evidence" value="ECO:0007669"/>
    <property type="project" value="TreeGrafter"/>
</dbReference>
<keyword evidence="4" id="KW-0808">Transferase</keyword>
<dbReference type="SUPFAM" id="SSF52540">
    <property type="entry name" value="P-loop containing nucleoside triphosphate hydrolases"/>
    <property type="match status" value="1"/>
</dbReference>
<organism evidence="4 5">
    <name type="scientific">Alteromonas profundi</name>
    <dbReference type="NCBI Taxonomy" id="2696062"/>
    <lineage>
        <taxon>Bacteria</taxon>
        <taxon>Pseudomonadati</taxon>
        <taxon>Pseudomonadota</taxon>
        <taxon>Gammaproteobacteria</taxon>
        <taxon>Alteromonadales</taxon>
        <taxon>Alteromonadaceae</taxon>
        <taxon>Alteromonas/Salinimonas group</taxon>
        <taxon>Alteromonas</taxon>
    </lineage>
</organism>
<keyword evidence="4" id="KW-0548">Nucleotidyltransferase</keyword>
<comment type="catalytic activity">
    <reaction evidence="3">
        <text>DNA(n) + a 2'-deoxyribonucleoside 5'-triphosphate = DNA(n+1) + diphosphate</text>
        <dbReference type="Rhea" id="RHEA:22508"/>
        <dbReference type="Rhea" id="RHEA-COMP:17339"/>
        <dbReference type="Rhea" id="RHEA-COMP:17340"/>
        <dbReference type="ChEBI" id="CHEBI:33019"/>
        <dbReference type="ChEBI" id="CHEBI:61560"/>
        <dbReference type="ChEBI" id="CHEBI:173112"/>
        <dbReference type="EC" id="2.7.7.7"/>
    </reaction>
</comment>
<evidence type="ECO:0000313" key="4">
    <source>
        <dbReference type="EMBL" id="NDV90045.1"/>
    </source>
</evidence>
<dbReference type="PANTHER" id="PTHR11669:SF8">
    <property type="entry name" value="DNA POLYMERASE III SUBUNIT DELTA"/>
    <property type="match status" value="1"/>
</dbReference>
<keyword evidence="2" id="KW-0239">DNA-directed DNA polymerase</keyword>
<dbReference type="InterPro" id="IPR004622">
    <property type="entry name" value="DNA_pol_HolB"/>
</dbReference>
<reference evidence="4 5" key="1">
    <citation type="submission" date="2020-01" db="EMBL/GenBank/DDBJ databases">
        <authorList>
            <person name="Chen J."/>
            <person name="Zhu S."/>
            <person name="Yang J."/>
        </authorList>
    </citation>
    <scope>NUCLEOTIDE SEQUENCE [LARGE SCALE GENOMIC DNA]</scope>
    <source>
        <strain evidence="4 5">345S023</strain>
    </source>
</reference>
<protein>
    <recommendedName>
        <fullName evidence="1">DNA-directed DNA polymerase</fullName>
        <ecNumber evidence="1">2.7.7.7</ecNumber>
    </recommendedName>
</protein>
<sequence length="307" mass="33736">MQCIKGVLVLMLPWLQATYTQLVNRYINKTLHHALLFSGPAGIGKQQLAETLAFDMLCKQPTHGGACGQCQSCHLRQAGNHPDYHVLESEKQLGVDAIRTGITKLSGTAQMGGSKVLIIPQADSMTEAAANALLKTLEEPTNNTYLLLISDSLNRLMPTILSRCEKHTLSLPDTQSSLQYLNSKGIDDASEALLQAYGHAPLRVEAAMKSEDEFSYRRFSDGFGALLASSNNGGQKQQVLSLASKWQAHAIQVTQWCQQEAQKAYRNGGQPRDYARYQHCVDALRTLQHPGVNKSLVLVGVLQQFQC</sequence>
<dbReference type="GO" id="GO:0009360">
    <property type="term" value="C:DNA polymerase III complex"/>
    <property type="evidence" value="ECO:0007669"/>
    <property type="project" value="TreeGrafter"/>
</dbReference>
<dbReference type="InterPro" id="IPR050238">
    <property type="entry name" value="DNA_Rep/Repair_Clamp_Loader"/>
</dbReference>
<proteinExistence type="predicted"/>
<dbReference type="EC" id="2.7.7.7" evidence="1"/>
<evidence type="ECO:0000256" key="3">
    <source>
        <dbReference type="ARBA" id="ARBA00049244"/>
    </source>
</evidence>
<dbReference type="AlphaFoldDB" id="A0A7X5RK65"/>
<dbReference type="NCBIfam" id="TIGR00678">
    <property type="entry name" value="holB"/>
    <property type="match status" value="1"/>
</dbReference>
<evidence type="ECO:0000256" key="2">
    <source>
        <dbReference type="ARBA" id="ARBA00022932"/>
    </source>
</evidence>
<dbReference type="GO" id="GO:0003887">
    <property type="term" value="F:DNA-directed DNA polymerase activity"/>
    <property type="evidence" value="ECO:0007669"/>
    <property type="project" value="UniProtKB-KW"/>
</dbReference>
<comment type="caution">
    <text evidence="4">The sequence shown here is derived from an EMBL/GenBank/DDBJ whole genome shotgun (WGS) entry which is preliminary data.</text>
</comment>
<dbReference type="Pfam" id="PF13177">
    <property type="entry name" value="DNA_pol3_delta2"/>
    <property type="match status" value="1"/>
</dbReference>
<gene>
    <name evidence="4" type="primary">holB</name>
    <name evidence="4" type="ORF">GTH32_02410</name>
</gene>
<dbReference type="PANTHER" id="PTHR11669">
    <property type="entry name" value="REPLICATION FACTOR C / DNA POLYMERASE III GAMMA-TAU SUBUNIT"/>
    <property type="match status" value="1"/>
</dbReference>
<name>A0A7X5RK65_9ALTE</name>
<keyword evidence="5" id="KW-1185">Reference proteome</keyword>